<keyword evidence="1" id="KW-0489">Methyltransferase</keyword>
<keyword evidence="1" id="KW-0808">Transferase</keyword>
<sequence length="262" mass="27958">MTGSSWIDATRPSAARIYDYMLGGAHNFEADRLAAAAMLERFPDAAQAGHANRDFLRRTVTCCCELGITQFLDLGSGIPTAGNVHGIARRLRPEARVAYVDIEAVAVTHSRDVLAGDPLVSITQADLRDPADVLAAPGVAELLDFTRPVAVLAIAALHYVSHDENLPEIVAACRTALAPGSAFGMSHGSDDLDDPVAAHHMRELAAVMAQSANPAYIRSRVELTQALSGLRLLEPGLVDIRRWRTSSELPDTAVYGALGIVE</sequence>
<evidence type="ECO:0000313" key="2">
    <source>
        <dbReference type="Proteomes" id="UP001385809"/>
    </source>
</evidence>
<proteinExistence type="predicted"/>
<reference evidence="1 2" key="1">
    <citation type="submission" date="2024-03" db="EMBL/GenBank/DDBJ databases">
        <title>Actinomycetospora sp. OC33-EN08, a novel actinomycete isolated from wild orchid (Aerides multiflora).</title>
        <authorList>
            <person name="Suriyachadkun C."/>
        </authorList>
    </citation>
    <scope>NUCLEOTIDE SEQUENCE [LARGE SCALE GENOMIC DNA]</scope>
    <source>
        <strain evidence="1 2">OC33-EN08</strain>
    </source>
</reference>
<protein>
    <submittedName>
        <fullName evidence="1">SAM-dependent methyltransferase</fullName>
        <ecNumber evidence="1">2.1.1.-</ecNumber>
    </submittedName>
</protein>
<dbReference type="GO" id="GO:0032259">
    <property type="term" value="P:methylation"/>
    <property type="evidence" value="ECO:0007669"/>
    <property type="project" value="UniProtKB-KW"/>
</dbReference>
<dbReference type="Gene3D" id="3.40.50.150">
    <property type="entry name" value="Vaccinia Virus protein VP39"/>
    <property type="match status" value="1"/>
</dbReference>
<evidence type="ECO:0000313" key="1">
    <source>
        <dbReference type="EMBL" id="MEJ2866126.1"/>
    </source>
</evidence>
<keyword evidence="2" id="KW-1185">Reference proteome</keyword>
<dbReference type="EC" id="2.1.1.-" evidence="1"/>
<dbReference type="InterPro" id="IPR006764">
    <property type="entry name" value="SAM_dep_MeTrfase_SAV2177_type"/>
</dbReference>
<dbReference type="SUPFAM" id="SSF53335">
    <property type="entry name" value="S-adenosyl-L-methionine-dependent methyltransferases"/>
    <property type="match status" value="1"/>
</dbReference>
<comment type="caution">
    <text evidence="1">The sequence shown here is derived from an EMBL/GenBank/DDBJ whole genome shotgun (WGS) entry which is preliminary data.</text>
</comment>
<gene>
    <name evidence="1" type="ORF">WCD74_00025</name>
</gene>
<dbReference type="EMBL" id="JBBEGN010000001">
    <property type="protein sequence ID" value="MEJ2866126.1"/>
    <property type="molecule type" value="Genomic_DNA"/>
</dbReference>
<dbReference type="GO" id="GO:0008168">
    <property type="term" value="F:methyltransferase activity"/>
    <property type="evidence" value="ECO:0007669"/>
    <property type="project" value="UniProtKB-KW"/>
</dbReference>
<dbReference type="Proteomes" id="UP001385809">
    <property type="component" value="Unassembled WGS sequence"/>
</dbReference>
<dbReference type="InterPro" id="IPR029063">
    <property type="entry name" value="SAM-dependent_MTases_sf"/>
</dbReference>
<name>A0ABU8MFZ6_9PSEU</name>
<dbReference type="Pfam" id="PF04672">
    <property type="entry name" value="Methyltransf_19"/>
    <property type="match status" value="1"/>
</dbReference>
<accession>A0ABU8MFZ6</accession>
<dbReference type="RefSeq" id="WP_337692753.1">
    <property type="nucleotide sequence ID" value="NZ_JBBEGN010000001.1"/>
</dbReference>
<organism evidence="1 2">
    <name type="scientific">Actinomycetospora aurantiaca</name>
    <dbReference type="NCBI Taxonomy" id="3129233"/>
    <lineage>
        <taxon>Bacteria</taxon>
        <taxon>Bacillati</taxon>
        <taxon>Actinomycetota</taxon>
        <taxon>Actinomycetes</taxon>
        <taxon>Pseudonocardiales</taxon>
        <taxon>Pseudonocardiaceae</taxon>
        <taxon>Actinomycetospora</taxon>
    </lineage>
</organism>
<dbReference type="PIRSF" id="PIRSF017393">
    <property type="entry name" value="MTase_SAV2177"/>
    <property type="match status" value="1"/>
</dbReference>